<dbReference type="InterPro" id="IPR007338">
    <property type="entry name" value="DUF416"/>
</dbReference>
<dbReference type="RefSeq" id="WP_005456454.1">
    <property type="nucleotide sequence ID" value="NZ_CABMHD010000004.1"/>
</dbReference>
<evidence type="ECO:0000313" key="11">
    <source>
        <dbReference type="Proteomes" id="UP000037697"/>
    </source>
</evidence>
<sequence>MLKNPLQVRLEKLEPWQQITFMACLCERMYPNYAMFCENTEFAEPRAYRAILDSVWEILTVKNAKVNFERQLEKLEELFPSADEYDFYGVYPAMDACQALSTLLHGLLDRDYLFDSMLKVSQQSVQTVADLEQAQGSEPITNDNQKENEAVCEEWDVQWAIFRPLREATERDINLIKDLREELREEAVSNIGIAL</sequence>
<dbReference type="Proteomes" id="UP000321504">
    <property type="component" value="Unassembled WGS sequence"/>
</dbReference>
<dbReference type="Proteomes" id="UP000518904">
    <property type="component" value="Unassembled WGS sequence"/>
</dbReference>
<dbReference type="Gene3D" id="1.20.1590.10">
    <property type="entry name" value="YP_001051499.1 domain like"/>
    <property type="match status" value="1"/>
</dbReference>
<dbReference type="OMA" id="FYGVYPA"/>
<reference evidence="10 14" key="6">
    <citation type="submission" date="2019-08" db="EMBL/GenBank/DDBJ databases">
        <title>Emerging of two pre-pandemic pathogenic O4:KUT lineages of Vibrio parahaemolyticus in coastal eastern China.</title>
        <authorList>
            <person name="Yu H."/>
        </authorList>
    </citation>
    <scope>NUCLEOTIDE SEQUENCE [LARGE SCALE GENOMIC DNA]</scope>
    <source>
        <strain evidence="10 14">HZ17-383</strain>
    </source>
</reference>
<organism evidence="6 16">
    <name type="scientific">Vibrio parahaemolyticus</name>
    <dbReference type="NCBI Taxonomy" id="670"/>
    <lineage>
        <taxon>Bacteria</taxon>
        <taxon>Pseudomonadati</taxon>
        <taxon>Pseudomonadota</taxon>
        <taxon>Gammaproteobacteria</taxon>
        <taxon>Vibrionales</taxon>
        <taxon>Vibrionaceae</taxon>
        <taxon>Vibrio</taxon>
    </lineage>
</organism>
<reference evidence="4" key="10">
    <citation type="submission" date="2023-06" db="EMBL/GenBank/DDBJ databases">
        <title>Genomic Diversity of Vibrio spp. and Metagenomic Analysis of Pathogens in Florida Gulf Coastal Waters Following Hurricane Ian.</title>
        <authorList>
            <person name="Brumfield K.D."/>
        </authorList>
    </citation>
    <scope>NUCLEOTIDE SEQUENCE</scope>
    <source>
        <strain evidence="4">WBS2B-138</strain>
    </source>
</reference>
<evidence type="ECO:0000313" key="1">
    <source>
        <dbReference type="EMBL" id="HAS6680142.1"/>
    </source>
</evidence>
<dbReference type="EMBL" id="VRMQ01000015">
    <property type="protein sequence ID" value="TXN12338.1"/>
    <property type="molecule type" value="Genomic_DNA"/>
</dbReference>
<dbReference type="Proteomes" id="UP000214596">
    <property type="component" value="Unassembled WGS sequence"/>
</dbReference>
<gene>
    <name evidence="2" type="ORF">ACX05_21420</name>
    <name evidence="7" type="ORF">AKG60_23870</name>
    <name evidence="8" type="ORF">CA163_01290</name>
    <name evidence="9" type="ORF">EHC69_16570</name>
    <name evidence="10" type="ORF">FVP01_24235</name>
    <name evidence="6" type="ORF">HKB16_15270</name>
    <name evidence="5" type="ORF">HKB21_07395</name>
    <name evidence="1" type="ORF">I7278_25515</name>
    <name evidence="3" type="ORF">IB292_24990</name>
    <name evidence="4" type="ORF">QX249_27550</name>
</gene>
<reference evidence="2 11" key="1">
    <citation type="submission" date="2015-07" db="EMBL/GenBank/DDBJ databases">
        <title>Foodborne Vibrio parahaemolyticus Isolates.</title>
        <authorList>
            <person name="Ronholm J."/>
            <person name="Petronella N."/>
            <person name="Kenwell R."/>
            <person name="Banerjee S."/>
        </authorList>
    </citation>
    <scope>NUCLEOTIDE SEQUENCE [LARGE SCALE GENOMIC DNA]</scope>
    <source>
        <strain evidence="2 11">HS-06-05</strain>
    </source>
</reference>
<name>A0A072J2J3_VIBPH</name>
<dbReference type="STRING" id="670.ACZ92_03155"/>
<dbReference type="Proteomes" id="UP000191946">
    <property type="component" value="Unassembled WGS sequence"/>
</dbReference>
<dbReference type="Proteomes" id="UP001253193">
    <property type="component" value="Unassembled WGS sequence"/>
</dbReference>
<dbReference type="Proteomes" id="UP000856022">
    <property type="component" value="Unassembled WGS sequence"/>
</dbReference>
<dbReference type="EMBL" id="LHQV01000024">
    <property type="protein sequence ID" value="OQJ96569.1"/>
    <property type="molecule type" value="Genomic_DNA"/>
</dbReference>
<dbReference type="GeneID" id="1190488"/>
<reference evidence="3" key="9">
    <citation type="submission" date="2020-09" db="EMBL/GenBank/DDBJ databases">
        <title>Genome sequence of Vibrio parahaemolyticus isolates.</title>
        <authorList>
            <person name="Hammerl J.A."/>
            <person name="Strauch E."/>
        </authorList>
    </citation>
    <scope>NUCLEOTIDE SEQUENCE</scope>
    <source>
        <strain evidence="3">17-VB00146</strain>
    </source>
</reference>
<accession>A0A072J2J3</accession>
<evidence type="ECO:0000313" key="3">
    <source>
        <dbReference type="EMBL" id="MCC3808262.1"/>
    </source>
</evidence>
<evidence type="ECO:0000313" key="13">
    <source>
        <dbReference type="Proteomes" id="UP000214596"/>
    </source>
</evidence>
<dbReference type="InterPro" id="IPR023381">
    <property type="entry name" value="YP001051499.1-like_dom_sf"/>
</dbReference>
<evidence type="ECO:0000313" key="8">
    <source>
        <dbReference type="EMBL" id="OXE34632.1"/>
    </source>
</evidence>
<dbReference type="AlphaFoldDB" id="A0A072J2J3"/>
<evidence type="ECO:0000313" key="14">
    <source>
        <dbReference type="Proteomes" id="UP000321504"/>
    </source>
</evidence>
<dbReference type="OrthoDB" id="9204516at2"/>
<reference evidence="1" key="7">
    <citation type="submission" date="2019-12" db="EMBL/GenBank/DDBJ databases">
        <authorList>
            <consortium name="NCBI Pathogen Detection Project"/>
        </authorList>
    </citation>
    <scope>NUCLEOTIDE SEQUENCE</scope>
    <source>
        <strain evidence="1">1930</strain>
    </source>
</reference>
<evidence type="ECO:0000313" key="6">
    <source>
        <dbReference type="EMBL" id="NMU84247.1"/>
    </source>
</evidence>
<evidence type="ECO:0000313" key="10">
    <source>
        <dbReference type="EMBL" id="TXN12338.1"/>
    </source>
</evidence>
<dbReference type="Proteomes" id="UP000464718">
    <property type="component" value="Chromosome i"/>
</dbReference>
<reference evidence="8 13" key="3">
    <citation type="journal article" date="2017" name="Appl. Environ. Microbiol.">
        <title>Parallel evolution of two clades of a major Atlantic endemic Vibrio parahaemolyticus pathogen lineage by independent acquisition of related pathogenicity islands.</title>
        <authorList>
            <person name="Xu F."/>
            <person name="Gonzalez-Escalona N."/>
            <person name="Drees K.P."/>
            <person name="Sebra R.P."/>
            <person name="Cooper V.S."/>
            <person name="Jones S.H."/>
            <person name="Whistler C.A."/>
        </authorList>
    </citation>
    <scope>NUCLEOTIDE SEQUENCE [LARGE SCALE GENOMIC DNA]</scope>
    <source>
        <strain evidence="8 13">MAVP-3</strain>
    </source>
</reference>
<reference evidence="7 12" key="2">
    <citation type="submission" date="2015-08" db="EMBL/GenBank/DDBJ databases">
        <title>Draft Genome Sequences of Vibrio parahaemolyticus Strains.</title>
        <authorList>
            <person name="Gonzalez-Escalona N."/>
            <person name="DePaola A."/>
        </authorList>
    </citation>
    <scope>NUCLEOTIDE SEQUENCE [LARGE SCALE GENOMIC DNA]</scope>
    <source>
        <strain evidence="7 12">CFSAN001621</strain>
    </source>
</reference>
<evidence type="ECO:0000313" key="9">
    <source>
        <dbReference type="EMBL" id="QHH10822.1"/>
    </source>
</evidence>
<dbReference type="EMBL" id="LIRS01000130">
    <property type="protein sequence ID" value="KOY22012.1"/>
    <property type="molecule type" value="Genomic_DNA"/>
</dbReference>
<dbReference type="Pfam" id="PF04222">
    <property type="entry name" value="DUF416"/>
    <property type="match status" value="1"/>
</dbReference>
<dbReference type="EMBL" id="JACVHL010000043">
    <property type="protein sequence ID" value="MCC3808262.1"/>
    <property type="molecule type" value="Genomic_DNA"/>
</dbReference>
<dbReference type="Proteomes" id="UP000726777">
    <property type="component" value="Unassembled WGS sequence"/>
</dbReference>
<dbReference type="Proteomes" id="UP000555836">
    <property type="component" value="Unassembled WGS sequence"/>
</dbReference>
<dbReference type="EMBL" id="JABCLB010001550">
    <property type="protein sequence ID" value="NMU84247.1"/>
    <property type="molecule type" value="Genomic_DNA"/>
</dbReference>
<evidence type="ECO:0000313" key="7">
    <source>
        <dbReference type="EMBL" id="OQJ96569.1"/>
    </source>
</evidence>
<evidence type="ECO:0000313" key="2">
    <source>
        <dbReference type="EMBL" id="KOY22012.1"/>
    </source>
</evidence>
<evidence type="ECO:0000313" key="17">
    <source>
        <dbReference type="Proteomes" id="UP000555836"/>
    </source>
</evidence>
<reference evidence="9 15" key="5">
    <citation type="submission" date="2018-12" db="EMBL/GenBank/DDBJ databases">
        <title>Genomic insights into the evolutionary origins and pathogenicity of five Vibrio parahaemolyticus strains isolated from the shrimp with acute hepatopancreatic necrosis disease (AHPND).</title>
        <authorList>
            <person name="Yang Q."/>
            <person name="Dong X."/>
            <person name="Xie G."/>
            <person name="Fu S."/>
            <person name="Zou P."/>
            <person name="Sun J."/>
            <person name="Wang Y."/>
            <person name="Huang J."/>
        </authorList>
    </citation>
    <scope>NUCLEOTIDE SEQUENCE [LARGE SCALE GENOMIC DNA]</scope>
    <source>
        <strain evidence="9 15">20160303005-1</strain>
    </source>
</reference>
<dbReference type="Proteomes" id="UP000037697">
    <property type="component" value="Unassembled WGS sequence"/>
</dbReference>
<evidence type="ECO:0000313" key="16">
    <source>
        <dbReference type="Proteomes" id="UP000518904"/>
    </source>
</evidence>
<reference evidence="1" key="4">
    <citation type="journal article" date="2018" name="Genome Biol.">
        <title>SKESA: strategic k-mer extension for scrupulous assemblies.</title>
        <authorList>
            <person name="Souvorov A."/>
            <person name="Agarwala R."/>
            <person name="Lipman D.J."/>
        </authorList>
    </citation>
    <scope>NUCLEOTIDE SEQUENCE</scope>
    <source>
        <strain evidence="1">1930</strain>
    </source>
</reference>
<keyword evidence="12" id="KW-1185">Reference proteome</keyword>
<dbReference type="EMBL" id="JABCLD010001110">
    <property type="protein sequence ID" value="NMU25442.1"/>
    <property type="molecule type" value="Genomic_DNA"/>
</dbReference>
<protein>
    <submittedName>
        <fullName evidence="6">DUF416 family protein</fullName>
    </submittedName>
</protein>
<evidence type="ECO:0000313" key="12">
    <source>
        <dbReference type="Proteomes" id="UP000191946"/>
    </source>
</evidence>
<reference evidence="16 17" key="8">
    <citation type="submission" date="2020-04" db="EMBL/GenBank/DDBJ databases">
        <title>Whole-genome sequencing of Vibrio spp. from China reveals different genetic environments of blaCTX-M-14 among diverse lineages.</title>
        <authorList>
            <person name="Zheng Z."/>
            <person name="Ye L."/>
            <person name="Chen S."/>
        </authorList>
    </citation>
    <scope>NUCLEOTIDE SEQUENCE [LARGE SCALE GENOMIC DNA]</scope>
    <source>
        <strain evidence="6 16">Vb0551</strain>
        <strain evidence="5 17">Vb0574</strain>
    </source>
</reference>
<evidence type="ECO:0000313" key="5">
    <source>
        <dbReference type="EMBL" id="NMU25442.1"/>
    </source>
</evidence>
<evidence type="ECO:0000313" key="15">
    <source>
        <dbReference type="Proteomes" id="UP000464718"/>
    </source>
</evidence>
<dbReference type="EMBL" id="NIXT01000028">
    <property type="protein sequence ID" value="OXE34632.1"/>
    <property type="molecule type" value="Genomic_DNA"/>
</dbReference>
<dbReference type="EMBL" id="JAUHGG010000022">
    <property type="protein sequence ID" value="MDS1824380.1"/>
    <property type="molecule type" value="Genomic_DNA"/>
</dbReference>
<dbReference type="EMBL" id="CP034298">
    <property type="protein sequence ID" value="QHH10822.1"/>
    <property type="molecule type" value="Genomic_DNA"/>
</dbReference>
<evidence type="ECO:0000313" key="4">
    <source>
        <dbReference type="EMBL" id="MDS1824380.1"/>
    </source>
</evidence>
<dbReference type="EMBL" id="DACQKT010000026">
    <property type="protein sequence ID" value="HAS6680142.1"/>
    <property type="molecule type" value="Genomic_DNA"/>
</dbReference>
<proteinExistence type="predicted"/>